<evidence type="ECO:0000313" key="12">
    <source>
        <dbReference type="Proteomes" id="UP000541444"/>
    </source>
</evidence>
<evidence type="ECO:0000256" key="1">
    <source>
        <dbReference type="ARBA" id="ARBA00004141"/>
    </source>
</evidence>
<comment type="caution">
    <text evidence="11">The sequence shown here is derived from an EMBL/GenBank/DDBJ whole genome shotgun (WGS) entry which is preliminary data.</text>
</comment>
<comment type="subcellular location">
    <subcellularLocation>
        <location evidence="1">Membrane</location>
        <topology evidence="1">Multi-pass membrane protein</topology>
    </subcellularLocation>
</comment>
<keyword evidence="5" id="KW-0677">Repeat</keyword>
<dbReference type="OrthoDB" id="10253709at2759"/>
<dbReference type="InterPro" id="IPR019557">
    <property type="entry name" value="AminoTfrase-like_pln_mobile"/>
</dbReference>
<evidence type="ECO:0000256" key="3">
    <source>
        <dbReference type="ARBA" id="ARBA00022448"/>
    </source>
</evidence>
<dbReference type="PROSITE" id="PS50920">
    <property type="entry name" value="SOLCAR"/>
    <property type="match status" value="1"/>
</dbReference>
<evidence type="ECO:0000256" key="5">
    <source>
        <dbReference type="ARBA" id="ARBA00022737"/>
    </source>
</evidence>
<keyword evidence="3 9" id="KW-0813">Transport</keyword>
<evidence type="ECO:0000313" key="11">
    <source>
        <dbReference type="EMBL" id="KAF6173768.1"/>
    </source>
</evidence>
<protein>
    <recommendedName>
        <fullName evidence="10">Aminotransferase-like plant mobile domain-containing protein</fullName>
    </recommendedName>
</protein>
<dbReference type="InterPro" id="IPR018108">
    <property type="entry name" value="MCP_transmembrane"/>
</dbReference>
<dbReference type="EMBL" id="JACGCM010000322">
    <property type="protein sequence ID" value="KAF6173768.1"/>
    <property type="molecule type" value="Genomic_DNA"/>
</dbReference>
<dbReference type="InterPro" id="IPR023395">
    <property type="entry name" value="MCP_dom_sf"/>
</dbReference>
<accession>A0A7J7P3L9</accession>
<evidence type="ECO:0000256" key="7">
    <source>
        <dbReference type="ARBA" id="ARBA00023136"/>
    </source>
</evidence>
<proteinExistence type="inferred from homology"/>
<dbReference type="AlphaFoldDB" id="A0A7J7P3L9"/>
<evidence type="ECO:0000256" key="2">
    <source>
        <dbReference type="ARBA" id="ARBA00006375"/>
    </source>
</evidence>
<evidence type="ECO:0000259" key="10">
    <source>
        <dbReference type="Pfam" id="PF10536"/>
    </source>
</evidence>
<gene>
    <name evidence="11" type="ORF">GIB67_007444</name>
</gene>
<comment type="similarity">
    <text evidence="2 9">Belongs to the mitochondrial carrier (TC 2.A.29) family.</text>
</comment>
<keyword evidence="12" id="KW-1185">Reference proteome</keyword>
<dbReference type="Proteomes" id="UP000541444">
    <property type="component" value="Unassembled WGS sequence"/>
</dbReference>
<evidence type="ECO:0000256" key="9">
    <source>
        <dbReference type="RuleBase" id="RU000488"/>
    </source>
</evidence>
<evidence type="ECO:0000256" key="6">
    <source>
        <dbReference type="ARBA" id="ARBA00022989"/>
    </source>
</evidence>
<sequence length="438" mass="49365">MGFEEFLSINVGNRNNQLVHALVEWWWPSTHTFYFPCGELGFTPLDFVMLTGLPCIIGLSLPYDDMYSNVEEASKLFLGITSNDIKYGNITLVFLKMYMRDLDLKETDYAYNPQLDIVYARAFISYMMGNLFFTNCSTSLTAGYIAAVEGEHIIGTVLPVLEPGQNLVVTSSSRVRMRINYVSIRSPDVMYNLNIVPHSVFFLFHHLYLVPADCKKFISDDVASVIGDDRYIFQEERLVVGSCASYEKDGTCIAAAAPAISISFVGGHSILHETLKVKEVPAIFVNFYKDVFICVSTSRTALVGILEKGSLPSLYVGLGAILWRNIPHSIIKLLCGGLAGSTAALFTTPFDVVKTRLHTEELWQQNSILQHATYEDSRHYVDRADGIDEQLRRSQEIIQVTEGRLSEMFIRYETEQEVHCTLDDSIGRGRRVRRGRHA</sequence>
<feature type="domain" description="Aminotransferase-like plant mobile" evidence="10">
    <location>
        <begin position="13"/>
        <end position="138"/>
    </location>
</feature>
<organism evidence="11 12">
    <name type="scientific">Kingdonia uniflora</name>
    <dbReference type="NCBI Taxonomy" id="39325"/>
    <lineage>
        <taxon>Eukaryota</taxon>
        <taxon>Viridiplantae</taxon>
        <taxon>Streptophyta</taxon>
        <taxon>Embryophyta</taxon>
        <taxon>Tracheophyta</taxon>
        <taxon>Spermatophyta</taxon>
        <taxon>Magnoliopsida</taxon>
        <taxon>Ranunculales</taxon>
        <taxon>Circaeasteraceae</taxon>
        <taxon>Kingdonia</taxon>
    </lineage>
</organism>
<dbReference type="Gene3D" id="1.50.40.10">
    <property type="entry name" value="Mitochondrial carrier domain"/>
    <property type="match status" value="1"/>
</dbReference>
<dbReference type="Pfam" id="PF00153">
    <property type="entry name" value="Mito_carr"/>
    <property type="match status" value="1"/>
</dbReference>
<evidence type="ECO:0000256" key="4">
    <source>
        <dbReference type="ARBA" id="ARBA00022692"/>
    </source>
</evidence>
<keyword evidence="4 8" id="KW-0812">Transmembrane</keyword>
<keyword evidence="6" id="KW-1133">Transmembrane helix</keyword>
<dbReference type="PANTHER" id="PTHR45667">
    <property type="entry name" value="S-ADENOSYLMETHIONINE MITOCHONDRIAL CARRIER PROTEIN"/>
    <property type="match status" value="1"/>
</dbReference>
<dbReference type="SUPFAM" id="SSF103506">
    <property type="entry name" value="Mitochondrial carrier"/>
    <property type="match status" value="1"/>
</dbReference>
<feature type="repeat" description="Solcar" evidence="8">
    <location>
        <begin position="327"/>
        <end position="418"/>
    </location>
</feature>
<reference evidence="11 12" key="1">
    <citation type="journal article" date="2020" name="IScience">
        <title>Genome Sequencing of the Endangered Kingdonia uniflora (Circaeasteraceae, Ranunculales) Reveals Potential Mechanisms of Evolutionary Specialization.</title>
        <authorList>
            <person name="Sun Y."/>
            <person name="Deng T."/>
            <person name="Zhang A."/>
            <person name="Moore M.J."/>
            <person name="Landis J.B."/>
            <person name="Lin N."/>
            <person name="Zhang H."/>
            <person name="Zhang X."/>
            <person name="Huang J."/>
            <person name="Zhang X."/>
            <person name="Sun H."/>
            <person name="Wang H."/>
        </authorList>
    </citation>
    <scope>NUCLEOTIDE SEQUENCE [LARGE SCALE GENOMIC DNA]</scope>
    <source>
        <strain evidence="11">TB1705</strain>
        <tissue evidence="11">Leaf</tissue>
    </source>
</reference>
<keyword evidence="7 8" id="KW-0472">Membrane</keyword>
<name>A0A7J7P3L9_9MAGN</name>
<evidence type="ECO:0000256" key="8">
    <source>
        <dbReference type="PROSITE-ProRule" id="PRU00282"/>
    </source>
</evidence>
<dbReference type="Pfam" id="PF10536">
    <property type="entry name" value="PMD"/>
    <property type="match status" value="1"/>
</dbReference>
<dbReference type="GO" id="GO:0016020">
    <property type="term" value="C:membrane"/>
    <property type="evidence" value="ECO:0007669"/>
    <property type="project" value="UniProtKB-SubCell"/>
</dbReference>